<evidence type="ECO:0000256" key="1">
    <source>
        <dbReference type="SAM" id="SignalP"/>
    </source>
</evidence>
<sequence>MKSSLAAVALIVLGSLPAAADTLAEKPDCAADLAYAVKMLDELQIWRRIEPRPDMVPVEENGRCVLRKGGFSFFGKGLPYQIEMDEVVWTVTWGEPGRVSIPQKLVLDIKNSQRTPLVAGLDAEIVELIESLESSSWSLHFDYAIGPDWDWLELNRFGFTGPTGDAVQISGRLQLVEDTLPLEPNQAHQEKDLGIKSLELKVQDEGYLEITALSTFKRMQQKLQWPEKSSDFFVKLLLSDGVRQLPEGLVDQHSRSALLAMVKMLPHPHGIMHFKINSETGLFLSDIEALEEGGEEPLVERLQRAGITISARHEPVLP</sequence>
<reference evidence="2 3" key="1">
    <citation type="submission" date="2015-10" db="EMBL/GenBank/DDBJ databases">
        <title>The world's first case of liver abscess caused by Pannonibacter phragmitetus.</title>
        <authorList>
            <person name="Ming D."/>
            <person name="Wang M."/>
            <person name="Zhou Y."/>
            <person name="Jiang T."/>
            <person name="Hu S."/>
        </authorList>
    </citation>
    <scope>NUCLEOTIDE SEQUENCE [LARGE SCALE GENOMIC DNA]</scope>
    <source>
        <strain evidence="2 3">31801</strain>
    </source>
</reference>
<dbReference type="EMBL" id="CP013068">
    <property type="protein sequence ID" value="ALV28149.1"/>
    <property type="molecule type" value="Genomic_DNA"/>
</dbReference>
<keyword evidence="1" id="KW-0732">Signal</keyword>
<organism evidence="2 3">
    <name type="scientific">Pannonibacter phragmitetus</name>
    <dbReference type="NCBI Taxonomy" id="121719"/>
    <lineage>
        <taxon>Bacteria</taxon>
        <taxon>Pseudomonadati</taxon>
        <taxon>Pseudomonadota</taxon>
        <taxon>Alphaproteobacteria</taxon>
        <taxon>Hyphomicrobiales</taxon>
        <taxon>Stappiaceae</taxon>
        <taxon>Pannonibacter</taxon>
    </lineage>
</organism>
<keyword evidence="3" id="KW-1185">Reference proteome</keyword>
<dbReference type="AlphaFoldDB" id="A0A0U3P8V9"/>
<name>A0A0U3P8V9_9HYPH</name>
<gene>
    <name evidence="2" type="ORF">APZ00_14660</name>
</gene>
<protein>
    <recommendedName>
        <fullName evidence="4">DUF2125 domain-containing protein</fullName>
    </recommendedName>
</protein>
<proteinExistence type="predicted"/>
<evidence type="ECO:0000313" key="3">
    <source>
        <dbReference type="Proteomes" id="UP000064921"/>
    </source>
</evidence>
<dbReference type="RefSeq" id="WP_058899386.1">
    <property type="nucleotide sequence ID" value="NZ_CP013068.1"/>
</dbReference>
<evidence type="ECO:0008006" key="4">
    <source>
        <dbReference type="Google" id="ProtNLM"/>
    </source>
</evidence>
<dbReference type="Proteomes" id="UP000064921">
    <property type="component" value="Chromosome"/>
</dbReference>
<feature type="chain" id="PRO_5006842800" description="DUF2125 domain-containing protein" evidence="1">
    <location>
        <begin position="21"/>
        <end position="318"/>
    </location>
</feature>
<dbReference type="KEGG" id="pphr:APZ00_14660"/>
<evidence type="ECO:0000313" key="2">
    <source>
        <dbReference type="EMBL" id="ALV28149.1"/>
    </source>
</evidence>
<accession>A0A0U3P8V9</accession>
<feature type="signal peptide" evidence="1">
    <location>
        <begin position="1"/>
        <end position="20"/>
    </location>
</feature>